<evidence type="ECO:0000313" key="1">
    <source>
        <dbReference type="EMBL" id="CCI61879.1"/>
    </source>
</evidence>
<dbReference type="AlphaFoldDB" id="A0AB33R3H2"/>
<evidence type="ECO:0000313" key="2">
    <source>
        <dbReference type="Proteomes" id="UP000009215"/>
    </source>
</evidence>
<organism evidence="1 2">
    <name type="scientific">Streptococcus dysgalactiae subsp. equisimilis AC-2713</name>
    <dbReference type="NCBI Taxonomy" id="759913"/>
    <lineage>
        <taxon>Bacteria</taxon>
        <taxon>Bacillati</taxon>
        <taxon>Bacillota</taxon>
        <taxon>Bacilli</taxon>
        <taxon>Lactobacillales</taxon>
        <taxon>Streptococcaceae</taxon>
        <taxon>Streptococcus</taxon>
    </lineage>
</organism>
<sequence length="44" mass="4828">MVVARGDASGLFLWMLSGGDSLKLLEKRVSGKAAERIFRLVDSF</sequence>
<dbReference type="KEGG" id="sdc:SDSE_0381"/>
<dbReference type="EMBL" id="HE858529">
    <property type="protein sequence ID" value="CCI61879.1"/>
    <property type="molecule type" value="Genomic_DNA"/>
</dbReference>
<gene>
    <name evidence="1" type="ORF">SDSE_0381</name>
</gene>
<dbReference type="Proteomes" id="UP000009215">
    <property type="component" value="Chromosome"/>
</dbReference>
<proteinExistence type="predicted"/>
<reference evidence="1 2" key="1">
    <citation type="submission" date="2012-05" db="EMBL/GenBank/DDBJ databases">
        <title>Complete genome sequence of a Streptococcus dysgalactiae subsp. equisimilis strain possessing Lancefield's group A antigen.</title>
        <authorList>
            <person name="Luetticken R."/>
            <person name="Bruellhoff K."/>
            <person name="Van der Linden M."/>
            <person name="Peltroche-Llacsahuanga H."/>
            <person name="Blom J."/>
            <person name="Weber-Lehmann J."/>
            <person name="Ferretti J.J."/>
            <person name="McShan W.M."/>
        </authorList>
    </citation>
    <scope>NUCLEOTIDE SEQUENCE [LARGE SCALE GENOMIC DNA]</scope>
    <source>
        <strain evidence="1 2">AC-2713</strain>
    </source>
</reference>
<name>A0AB33R3H2_STREQ</name>
<protein>
    <submittedName>
        <fullName evidence="1">Uncharacterized protein</fullName>
    </submittedName>
</protein>
<accession>A0AB33R3H2</accession>